<gene>
    <name evidence="1" type="ORF">DBT_0444</name>
</gene>
<evidence type="ECO:0000313" key="1">
    <source>
        <dbReference type="EMBL" id="OCC15982.1"/>
    </source>
</evidence>
<reference evidence="1 2" key="1">
    <citation type="submission" date="2016-06" db="EMBL/GenBank/DDBJ databases">
        <title>Respiratory ammonification of nitrate coupled to the oxidation of elemental sulfur in deep-sea autotrophic thermophilic bacteria.</title>
        <authorList>
            <person name="Slobodkina G.B."/>
            <person name="Mardanov A.V."/>
            <person name="Ravin N.V."/>
            <person name="Frolova A.A."/>
            <person name="Viryasiv M.B."/>
            <person name="Chernyh N.A."/>
            <person name="Bonch-Osmolovskaya E.A."/>
            <person name="Slobodkin A.I."/>
        </authorList>
    </citation>
    <scope>NUCLEOTIDE SEQUENCE [LARGE SCALE GENOMIC DNA]</scope>
    <source>
        <strain evidence="1 2">S69</strain>
    </source>
</reference>
<dbReference type="Pfam" id="PF20118">
    <property type="entry name" value="DUF6508"/>
    <property type="match status" value="1"/>
</dbReference>
<organism evidence="1 2">
    <name type="scientific">Dissulfuribacter thermophilus</name>
    <dbReference type="NCBI Taxonomy" id="1156395"/>
    <lineage>
        <taxon>Bacteria</taxon>
        <taxon>Pseudomonadati</taxon>
        <taxon>Thermodesulfobacteriota</taxon>
        <taxon>Dissulfuribacteria</taxon>
        <taxon>Dissulfuribacterales</taxon>
        <taxon>Dissulfuribacteraceae</taxon>
        <taxon>Dissulfuribacter</taxon>
    </lineage>
</organism>
<dbReference type="EMBL" id="MAGO01000002">
    <property type="protein sequence ID" value="OCC15982.1"/>
    <property type="molecule type" value="Genomic_DNA"/>
</dbReference>
<proteinExistence type="predicted"/>
<dbReference type="AlphaFoldDB" id="A0A1B9F7T6"/>
<dbReference type="InterPro" id="IPR045425">
    <property type="entry name" value="DUF6508"/>
</dbReference>
<evidence type="ECO:0000313" key="2">
    <source>
        <dbReference type="Proteomes" id="UP000093080"/>
    </source>
</evidence>
<accession>A0A1B9F7T6</accession>
<name>A0A1B9F7T6_9BACT</name>
<protein>
    <submittedName>
        <fullName evidence="1">Uncharacterized protein</fullName>
    </submittedName>
</protein>
<comment type="caution">
    <text evidence="1">The sequence shown here is derived from an EMBL/GenBank/DDBJ whole genome shotgun (WGS) entry which is preliminary data.</text>
</comment>
<sequence length="149" mass="16760">MMIDEKNCKSKIDALMYQDWQPLLALIPEIENTSKFCEWCGGDKNKEGVITFPYSVPAPIVSKFLEIVYAIPIIINFDWGSWDEGRKIASDEGFDFNTIDLVTKCKLITAIVRNDRFCDGALVSAFESGLILKILKSIEKEVSTKGKAD</sequence>
<dbReference type="OrthoDB" id="4548812at2"/>
<dbReference type="STRING" id="1156395.DBT_0444"/>
<dbReference type="Proteomes" id="UP000093080">
    <property type="component" value="Unassembled WGS sequence"/>
</dbReference>
<dbReference type="RefSeq" id="WP_083186562.1">
    <property type="nucleotide sequence ID" value="NZ_MAGO01000002.1"/>
</dbReference>
<dbReference type="PATRIC" id="fig|1156395.6.peg.449"/>
<keyword evidence="2" id="KW-1185">Reference proteome</keyword>